<dbReference type="SUPFAM" id="SSF55785">
    <property type="entry name" value="PYP-like sensor domain (PAS domain)"/>
    <property type="match status" value="4"/>
</dbReference>
<dbReference type="NCBIfam" id="TIGR00229">
    <property type="entry name" value="sensory_box"/>
    <property type="match status" value="3"/>
</dbReference>
<dbReference type="Proteomes" id="UP001281203">
    <property type="component" value="Unassembled WGS sequence"/>
</dbReference>
<evidence type="ECO:0000259" key="7">
    <source>
        <dbReference type="PROSITE" id="PS50113"/>
    </source>
</evidence>
<keyword evidence="3" id="KW-0597">Phosphoprotein</keyword>
<feature type="domain" description="PAC" evidence="7">
    <location>
        <begin position="511"/>
        <end position="564"/>
    </location>
</feature>
<accession>A0ABU3X2C5</accession>
<dbReference type="InterPro" id="IPR013656">
    <property type="entry name" value="PAS_4"/>
</dbReference>
<dbReference type="SMART" id="SM00388">
    <property type="entry name" value="HisKA"/>
    <property type="match status" value="1"/>
</dbReference>
<dbReference type="EC" id="2.7.13.3" evidence="2"/>
<dbReference type="InterPro" id="IPR003661">
    <property type="entry name" value="HisK_dim/P_dom"/>
</dbReference>
<dbReference type="InterPro" id="IPR035965">
    <property type="entry name" value="PAS-like_dom_sf"/>
</dbReference>
<dbReference type="InterPro" id="IPR000014">
    <property type="entry name" value="PAS"/>
</dbReference>
<dbReference type="Pfam" id="PF13426">
    <property type="entry name" value="PAS_9"/>
    <property type="match status" value="2"/>
</dbReference>
<dbReference type="PROSITE" id="PS50112">
    <property type="entry name" value="PAS"/>
    <property type="match status" value="2"/>
</dbReference>
<dbReference type="InterPro" id="IPR013767">
    <property type="entry name" value="PAS_fold"/>
</dbReference>
<organism evidence="8 9">
    <name type="scientific">Methanoculleus caldifontis</name>
    <dbReference type="NCBI Taxonomy" id="2651577"/>
    <lineage>
        <taxon>Archaea</taxon>
        <taxon>Methanobacteriati</taxon>
        <taxon>Methanobacteriota</taxon>
        <taxon>Stenosarchaea group</taxon>
        <taxon>Methanomicrobia</taxon>
        <taxon>Methanomicrobiales</taxon>
        <taxon>Methanomicrobiaceae</taxon>
        <taxon>Methanoculleus</taxon>
    </lineage>
</organism>
<keyword evidence="5" id="KW-0418">Kinase</keyword>
<dbReference type="EMBL" id="WBKO01000002">
    <property type="protein sequence ID" value="MDV2482205.1"/>
    <property type="molecule type" value="Genomic_DNA"/>
</dbReference>
<gene>
    <name evidence="8" type="ORF">F8E02_09380</name>
</gene>
<dbReference type="CDD" id="cd00130">
    <property type="entry name" value="PAS"/>
    <property type="match status" value="3"/>
</dbReference>
<evidence type="ECO:0000313" key="8">
    <source>
        <dbReference type="EMBL" id="MDV2482205.1"/>
    </source>
</evidence>
<comment type="caution">
    <text evidence="8">The sequence shown here is derived from an EMBL/GenBank/DDBJ whole genome shotgun (WGS) entry which is preliminary data.</text>
</comment>
<name>A0ABU3X2C5_9EURY</name>
<dbReference type="SMART" id="SM00086">
    <property type="entry name" value="PAC"/>
    <property type="match status" value="4"/>
</dbReference>
<proteinExistence type="predicted"/>
<dbReference type="Pfam" id="PF08448">
    <property type="entry name" value="PAS_4"/>
    <property type="match status" value="1"/>
</dbReference>
<sequence>MFTVVPFRISAVPISVAPAQPTRRSRDTTAASRITFLMGLPPSGCTPIRLIPLNIVTRHDRRGALGTTRTHCTIQRLHPREPAVRAACERGGGGLPGFFIARTPVECYGGEGRVARRDGRCSGLRSGRQGKKDNPPAYYTGVEPMDADPGQYEHAIDRLRALCERTVDETERQILTEAVAVLSGLHSKNKEQVGLADAILSATGRGVIAYDAGGRVIRAGPAMDEMAVTSLVGMEMQAVAAALTVRHPDGRQVRQEELPAYRALKGETVAGERLDITSREGRTIHALVSAAPVIIGGVPSGAVVAWQDVTEQEQIQRRLNEMSTLLEGMFESLGDIVGLQLPDHTILRYNRAGYEALGMTPEEVIGRKCYELIGRDRPCDVCATRAAVRSKRQERLEKYVPEMGRYLECRSTPVLDENGNLLLIVEHLHDITDRVLAMDALRESEATARALLNAPTDAISLISADGRLIDVNETMLRRYGKGREEVVGRHINEIFPPRIARERLERLAEVLESGAPVRFEERGVMGWYDVVIYPIRDETGRVARLAVIGRDITDRKQMEERLVESEERLRSIFREAGIGIALLDLDWRITQTNPAFRRMLGYEESDLVGRSVAEVTHPDDIEANRALFYEMVAGRRKRFQLEKRYIGKDGRVVWARLTATILGDTKDLPRFVVSMVEDINDRKMAETLRTEAFNRIEQNMEQFAILGDHVRHPLQVVLARADLMDDEETAEKIREQVRRINKYIKELDRGWIESRKIREFLRRHEMV</sequence>
<comment type="catalytic activity">
    <reaction evidence="1">
        <text>ATP + protein L-histidine = ADP + protein N-phospho-L-histidine.</text>
        <dbReference type="EC" id="2.7.13.3"/>
    </reaction>
</comment>
<dbReference type="SMART" id="SM00091">
    <property type="entry name" value="PAS"/>
    <property type="match status" value="4"/>
</dbReference>
<feature type="domain" description="PAS" evidence="6">
    <location>
        <begin position="565"/>
        <end position="635"/>
    </location>
</feature>
<reference evidence="8 9" key="1">
    <citation type="submission" date="2019-10" db="EMBL/GenBank/DDBJ databases">
        <title>Isolation and characterization of Methanoculleus sp. Wushi-C6 from a hot spring well.</title>
        <authorList>
            <person name="Chen S.-C."/>
            <person name="Lan Z.-H."/>
            <person name="You Y.-T."/>
            <person name="Lai M.-C."/>
        </authorList>
    </citation>
    <scope>NUCLEOTIDE SEQUENCE [LARGE SCALE GENOMIC DNA]</scope>
    <source>
        <strain evidence="8 9">Wushi-C6</strain>
    </source>
</reference>
<evidence type="ECO:0000313" key="9">
    <source>
        <dbReference type="Proteomes" id="UP001281203"/>
    </source>
</evidence>
<evidence type="ECO:0000256" key="2">
    <source>
        <dbReference type="ARBA" id="ARBA00012438"/>
    </source>
</evidence>
<dbReference type="Gene3D" id="3.30.450.20">
    <property type="entry name" value="PAS domain"/>
    <property type="match status" value="4"/>
</dbReference>
<protein>
    <recommendedName>
        <fullName evidence="2">histidine kinase</fullName>
        <ecNumber evidence="2">2.7.13.3</ecNumber>
    </recommendedName>
</protein>
<feature type="domain" description="PAC" evidence="7">
    <location>
        <begin position="639"/>
        <end position="691"/>
    </location>
</feature>
<dbReference type="Pfam" id="PF00989">
    <property type="entry name" value="PAS"/>
    <property type="match status" value="1"/>
</dbReference>
<dbReference type="InterPro" id="IPR000700">
    <property type="entry name" value="PAS-assoc_C"/>
</dbReference>
<dbReference type="PANTHER" id="PTHR43304:SF1">
    <property type="entry name" value="PAC DOMAIN-CONTAINING PROTEIN"/>
    <property type="match status" value="1"/>
</dbReference>
<dbReference type="PROSITE" id="PS50113">
    <property type="entry name" value="PAC"/>
    <property type="match status" value="3"/>
</dbReference>
<dbReference type="PANTHER" id="PTHR43304">
    <property type="entry name" value="PHYTOCHROME-LIKE PROTEIN CPH1"/>
    <property type="match status" value="1"/>
</dbReference>
<evidence type="ECO:0000256" key="4">
    <source>
        <dbReference type="ARBA" id="ARBA00022679"/>
    </source>
</evidence>
<keyword evidence="9" id="KW-1185">Reference proteome</keyword>
<feature type="domain" description="PAC" evidence="7">
    <location>
        <begin position="390"/>
        <end position="443"/>
    </location>
</feature>
<evidence type="ECO:0000256" key="5">
    <source>
        <dbReference type="ARBA" id="ARBA00022777"/>
    </source>
</evidence>
<dbReference type="InterPro" id="IPR052162">
    <property type="entry name" value="Sensor_kinase/Photoreceptor"/>
</dbReference>
<evidence type="ECO:0000256" key="3">
    <source>
        <dbReference type="ARBA" id="ARBA00022553"/>
    </source>
</evidence>
<evidence type="ECO:0000259" key="6">
    <source>
        <dbReference type="PROSITE" id="PS50112"/>
    </source>
</evidence>
<keyword evidence="4" id="KW-0808">Transferase</keyword>
<evidence type="ECO:0000256" key="1">
    <source>
        <dbReference type="ARBA" id="ARBA00000085"/>
    </source>
</evidence>
<dbReference type="InterPro" id="IPR001610">
    <property type="entry name" value="PAC"/>
</dbReference>
<feature type="domain" description="PAS" evidence="6">
    <location>
        <begin position="444"/>
        <end position="514"/>
    </location>
</feature>